<comment type="caution">
    <text evidence="10">The sequence shown here is derived from an EMBL/GenBank/DDBJ whole genome shotgun (WGS) entry which is preliminary data.</text>
</comment>
<sequence length="595" mass="66192">MRPSSYSAGHDAPANWSMLRRLWPFLLEYKSRVVLALLCLIGAKVASVYLPFILKYVVDDLNGRGVQAELSLVPLALILAYGATRLANVLFGELRDTLFGRVTERAMRRVGLKVFQHLHALELDFHLSRQTGGLSRDIERGTSGISFLMRFMVFNIVPTLLEIAMVAFLLSINYGILFALIVLVSVVLYVFFSVKATHWRTQYVREMNQADSSSNTRAIDSLLNFETVKYFNNEQYEADLYDQSLARWELARRKNRLSLFALNGGQALIIALSMTSMMGLAAWQVSLGKMTIGDFVLINAFTMQVFMPLNFLGFVYREMRSAMANIENLFNLMDQAPKVVDAPAAAELKVTNGEIVLRNLNFAYHPERPILREINVTIGAGQKVAVVGSSGAGKSTLMKLLLRFYDPTSGTIEIDGQHIHDVTQQSLRCAIAVVPQDTVLFNDTLYNNIHYGRPDAPDADVERAIDLAHLRDFISGLPKGPDTLVGERGLKLSGGEKQRVAIARAILKGSPILLFDEATSSLDSQSEQAILAAMRSLSANHTSVIIAHRLSTIVDADTILVLDKGELVEQGTHTQLLNQQGRYAELWRAQQREQA</sequence>
<evidence type="ECO:0000313" key="11">
    <source>
        <dbReference type="Proteomes" id="UP001596364"/>
    </source>
</evidence>
<evidence type="ECO:0000256" key="4">
    <source>
        <dbReference type="ARBA" id="ARBA00022840"/>
    </source>
</evidence>
<organism evidence="10 11">
    <name type="scientific">Pseudobowmanella zhangzhouensis</name>
    <dbReference type="NCBI Taxonomy" id="1537679"/>
    <lineage>
        <taxon>Bacteria</taxon>
        <taxon>Pseudomonadati</taxon>
        <taxon>Pseudomonadota</taxon>
        <taxon>Gammaproteobacteria</taxon>
        <taxon>Alteromonadales</taxon>
        <taxon>Alteromonadaceae</taxon>
    </lineage>
</organism>
<dbReference type="InterPro" id="IPR027417">
    <property type="entry name" value="P-loop_NTPase"/>
</dbReference>
<feature type="transmembrane region" description="Helical" evidence="7">
    <location>
        <begin position="257"/>
        <end position="283"/>
    </location>
</feature>
<accession>A0ABW1XI20</accession>
<proteinExistence type="predicted"/>
<gene>
    <name evidence="10" type="ORF">ACFP85_05800</name>
</gene>
<dbReference type="Gene3D" id="1.20.1560.10">
    <property type="entry name" value="ABC transporter type 1, transmembrane domain"/>
    <property type="match status" value="1"/>
</dbReference>
<dbReference type="InterPro" id="IPR036640">
    <property type="entry name" value="ABC1_TM_sf"/>
</dbReference>
<feature type="domain" description="ABC transmembrane type-1" evidence="9">
    <location>
        <begin position="34"/>
        <end position="321"/>
    </location>
</feature>
<dbReference type="EMBL" id="JBHSUS010000001">
    <property type="protein sequence ID" value="MFC6439665.1"/>
    <property type="molecule type" value="Genomic_DNA"/>
</dbReference>
<evidence type="ECO:0000256" key="5">
    <source>
        <dbReference type="ARBA" id="ARBA00022989"/>
    </source>
</evidence>
<keyword evidence="6 7" id="KW-0472">Membrane</keyword>
<feature type="transmembrane region" description="Helical" evidence="7">
    <location>
        <begin position="33"/>
        <end position="52"/>
    </location>
</feature>
<dbReference type="InterPro" id="IPR039421">
    <property type="entry name" value="Type_1_exporter"/>
</dbReference>
<dbReference type="PANTHER" id="PTHR24221:SF632">
    <property type="entry name" value="ATP-DEPENDENT LIPID A-CORE FLIPPASE"/>
    <property type="match status" value="1"/>
</dbReference>
<dbReference type="InterPro" id="IPR017871">
    <property type="entry name" value="ABC_transporter-like_CS"/>
</dbReference>
<feature type="transmembrane region" description="Helical" evidence="7">
    <location>
        <begin position="147"/>
        <end position="168"/>
    </location>
</feature>
<dbReference type="GO" id="GO:0005524">
    <property type="term" value="F:ATP binding"/>
    <property type="evidence" value="ECO:0007669"/>
    <property type="project" value="UniProtKB-KW"/>
</dbReference>
<dbReference type="InterPro" id="IPR003593">
    <property type="entry name" value="AAA+_ATPase"/>
</dbReference>
<dbReference type="Proteomes" id="UP001596364">
    <property type="component" value="Unassembled WGS sequence"/>
</dbReference>
<feature type="domain" description="ABC transporter" evidence="8">
    <location>
        <begin position="355"/>
        <end position="589"/>
    </location>
</feature>
<dbReference type="SMART" id="SM00382">
    <property type="entry name" value="AAA"/>
    <property type="match status" value="1"/>
</dbReference>
<dbReference type="PROSITE" id="PS50893">
    <property type="entry name" value="ABC_TRANSPORTER_2"/>
    <property type="match status" value="1"/>
</dbReference>
<name>A0ABW1XI20_9ALTE</name>
<evidence type="ECO:0000256" key="7">
    <source>
        <dbReference type="SAM" id="Phobius"/>
    </source>
</evidence>
<dbReference type="CDD" id="cd18582">
    <property type="entry name" value="ABC_6TM_ATM1_ABCB7"/>
    <property type="match status" value="1"/>
</dbReference>
<dbReference type="InterPro" id="IPR003439">
    <property type="entry name" value="ABC_transporter-like_ATP-bd"/>
</dbReference>
<dbReference type="PROSITE" id="PS50929">
    <property type="entry name" value="ABC_TM1F"/>
    <property type="match status" value="1"/>
</dbReference>
<keyword evidence="5 7" id="KW-1133">Transmembrane helix</keyword>
<keyword evidence="2 7" id="KW-0812">Transmembrane</keyword>
<comment type="subcellular location">
    <subcellularLocation>
        <location evidence="1">Cell membrane</location>
        <topology evidence="1">Multi-pass membrane protein</topology>
    </subcellularLocation>
</comment>
<dbReference type="SUPFAM" id="SSF52540">
    <property type="entry name" value="P-loop containing nucleoside triphosphate hydrolases"/>
    <property type="match status" value="1"/>
</dbReference>
<dbReference type="Pfam" id="PF00664">
    <property type="entry name" value="ABC_membrane"/>
    <property type="match status" value="1"/>
</dbReference>
<reference evidence="11" key="1">
    <citation type="journal article" date="2019" name="Int. J. Syst. Evol. Microbiol.">
        <title>The Global Catalogue of Microorganisms (GCM) 10K type strain sequencing project: providing services to taxonomists for standard genome sequencing and annotation.</title>
        <authorList>
            <consortium name="The Broad Institute Genomics Platform"/>
            <consortium name="The Broad Institute Genome Sequencing Center for Infectious Disease"/>
            <person name="Wu L."/>
            <person name="Ma J."/>
        </authorList>
    </citation>
    <scope>NUCLEOTIDE SEQUENCE [LARGE SCALE GENOMIC DNA]</scope>
    <source>
        <strain evidence="11">CGMCC 1.16031</strain>
    </source>
</reference>
<keyword evidence="11" id="KW-1185">Reference proteome</keyword>
<evidence type="ECO:0000259" key="8">
    <source>
        <dbReference type="PROSITE" id="PS50893"/>
    </source>
</evidence>
<feature type="transmembrane region" description="Helical" evidence="7">
    <location>
        <begin position="174"/>
        <end position="192"/>
    </location>
</feature>
<evidence type="ECO:0000256" key="3">
    <source>
        <dbReference type="ARBA" id="ARBA00022741"/>
    </source>
</evidence>
<feature type="transmembrane region" description="Helical" evidence="7">
    <location>
        <begin position="295"/>
        <end position="316"/>
    </location>
</feature>
<dbReference type="PANTHER" id="PTHR24221">
    <property type="entry name" value="ATP-BINDING CASSETTE SUB-FAMILY B"/>
    <property type="match status" value="1"/>
</dbReference>
<evidence type="ECO:0000256" key="2">
    <source>
        <dbReference type="ARBA" id="ARBA00022692"/>
    </source>
</evidence>
<evidence type="ECO:0000313" key="10">
    <source>
        <dbReference type="EMBL" id="MFC6439665.1"/>
    </source>
</evidence>
<dbReference type="RefSeq" id="WP_131259816.1">
    <property type="nucleotide sequence ID" value="NZ_JBHSUS010000001.1"/>
</dbReference>
<dbReference type="PROSITE" id="PS00211">
    <property type="entry name" value="ABC_TRANSPORTER_1"/>
    <property type="match status" value="1"/>
</dbReference>
<evidence type="ECO:0000256" key="1">
    <source>
        <dbReference type="ARBA" id="ARBA00004651"/>
    </source>
</evidence>
<protein>
    <submittedName>
        <fullName evidence="10">ABCB family ABC transporter ATP-binding protein/permease</fullName>
    </submittedName>
</protein>
<feature type="transmembrane region" description="Helical" evidence="7">
    <location>
        <begin position="72"/>
        <end position="91"/>
    </location>
</feature>
<keyword evidence="3" id="KW-0547">Nucleotide-binding</keyword>
<dbReference type="InterPro" id="IPR011527">
    <property type="entry name" value="ABC1_TM_dom"/>
</dbReference>
<dbReference type="Pfam" id="PF00005">
    <property type="entry name" value="ABC_tran"/>
    <property type="match status" value="1"/>
</dbReference>
<dbReference type="Gene3D" id="3.40.50.300">
    <property type="entry name" value="P-loop containing nucleotide triphosphate hydrolases"/>
    <property type="match status" value="1"/>
</dbReference>
<evidence type="ECO:0000259" key="9">
    <source>
        <dbReference type="PROSITE" id="PS50929"/>
    </source>
</evidence>
<evidence type="ECO:0000256" key="6">
    <source>
        <dbReference type="ARBA" id="ARBA00023136"/>
    </source>
</evidence>
<keyword evidence="4 10" id="KW-0067">ATP-binding</keyword>
<dbReference type="SUPFAM" id="SSF90123">
    <property type="entry name" value="ABC transporter transmembrane region"/>
    <property type="match status" value="1"/>
</dbReference>